<evidence type="ECO:0008006" key="4">
    <source>
        <dbReference type="Google" id="ProtNLM"/>
    </source>
</evidence>
<gene>
    <name evidence="2" type="ORF">A605_05370</name>
</gene>
<evidence type="ECO:0000256" key="1">
    <source>
        <dbReference type="SAM" id="SignalP"/>
    </source>
</evidence>
<protein>
    <recommendedName>
        <fullName evidence="4">Secreted protein</fullName>
    </recommendedName>
</protein>
<keyword evidence="1" id="KW-0732">Signal</keyword>
<evidence type="ECO:0000313" key="3">
    <source>
        <dbReference type="Proteomes" id="UP000011723"/>
    </source>
</evidence>
<dbReference type="OrthoDB" id="4422906at2"/>
<dbReference type="STRING" id="1121362.A605_05370"/>
<evidence type="ECO:0000313" key="2">
    <source>
        <dbReference type="EMBL" id="AGF72080.1"/>
    </source>
</evidence>
<accession>M1NX64</accession>
<dbReference type="EMBL" id="CP003697">
    <property type="protein sequence ID" value="AGF72080.1"/>
    <property type="molecule type" value="Genomic_DNA"/>
</dbReference>
<feature type="chain" id="PRO_5039043429" description="Secreted protein" evidence="1">
    <location>
        <begin position="29"/>
        <end position="100"/>
    </location>
</feature>
<reference evidence="2 3" key="1">
    <citation type="journal article" date="2012" name="Stand. Genomic Sci.">
        <title>Genome sequence of the halotolerant bacterium Corynebacterium halotolerans type strain YIM 70093(T) (= DSM 44683(T)).</title>
        <authorList>
            <person name="Ruckert C."/>
            <person name="Albersmeier A."/>
            <person name="Al-Dilaimi A."/>
            <person name="Niehaus K."/>
            <person name="Szczepanowski R."/>
            <person name="Kalinowski J."/>
        </authorList>
    </citation>
    <scope>NUCLEOTIDE SEQUENCE [LARGE SCALE GENOMIC DNA]</scope>
    <source>
        <strain evidence="2">YIM 70093</strain>
    </source>
</reference>
<dbReference type="PATRIC" id="fig|1121362.3.peg.1080"/>
<dbReference type="KEGG" id="chn:A605_05370"/>
<organism evidence="2 3">
    <name type="scientific">Corynebacterium halotolerans YIM 70093 = DSM 44683</name>
    <dbReference type="NCBI Taxonomy" id="1121362"/>
    <lineage>
        <taxon>Bacteria</taxon>
        <taxon>Bacillati</taxon>
        <taxon>Actinomycetota</taxon>
        <taxon>Actinomycetes</taxon>
        <taxon>Mycobacteriales</taxon>
        <taxon>Corynebacteriaceae</taxon>
        <taxon>Corynebacterium</taxon>
    </lineage>
</organism>
<feature type="signal peptide" evidence="1">
    <location>
        <begin position="1"/>
        <end position="28"/>
    </location>
</feature>
<dbReference type="AlphaFoldDB" id="M1NX64"/>
<proteinExistence type="predicted"/>
<keyword evidence="3" id="KW-1185">Reference proteome</keyword>
<name>M1NX64_9CORY</name>
<dbReference type="RefSeq" id="WP_015400499.1">
    <property type="nucleotide sequence ID" value="NC_020302.1"/>
</dbReference>
<dbReference type="HOGENOM" id="CLU_2463842_0_0_11"/>
<dbReference type="Proteomes" id="UP000011723">
    <property type="component" value="Chromosome"/>
</dbReference>
<sequence>MTFRKTFASPAAAAALAIALVTAPAATAQKADTSADAFRQSAEPVALAWWDFYFSLFDNPVTAPSALGTSLSAMSLQYLIYCPIALELGLEERYSPRCTF</sequence>